<dbReference type="GO" id="GO:0008289">
    <property type="term" value="F:lipid binding"/>
    <property type="evidence" value="ECO:0007669"/>
    <property type="project" value="InterPro"/>
</dbReference>
<dbReference type="PANTHER" id="PTHR19308:SF14">
    <property type="entry name" value="START DOMAIN-CONTAINING PROTEIN"/>
    <property type="match status" value="1"/>
</dbReference>
<dbReference type="PANTHER" id="PTHR19308">
    <property type="entry name" value="PHOSPHATIDYLCHOLINE TRANSFER PROTEIN"/>
    <property type="match status" value="1"/>
</dbReference>
<feature type="domain" description="START" evidence="2">
    <location>
        <begin position="24"/>
        <end position="85"/>
    </location>
</feature>
<dbReference type="AlphaFoldDB" id="A0A2A2KQ20"/>
<evidence type="ECO:0000313" key="4">
    <source>
        <dbReference type="Proteomes" id="UP000218231"/>
    </source>
</evidence>
<dbReference type="SUPFAM" id="SSF55961">
    <property type="entry name" value="Bet v1-like"/>
    <property type="match status" value="1"/>
</dbReference>
<evidence type="ECO:0000313" key="3">
    <source>
        <dbReference type="EMBL" id="PAV76096.1"/>
    </source>
</evidence>
<dbReference type="Proteomes" id="UP000218231">
    <property type="component" value="Unassembled WGS sequence"/>
</dbReference>
<feature type="region of interest" description="Disordered" evidence="1">
    <location>
        <begin position="146"/>
        <end position="171"/>
    </location>
</feature>
<keyword evidence="4" id="KW-1185">Reference proteome</keyword>
<comment type="caution">
    <text evidence="3">The sequence shown here is derived from an EMBL/GenBank/DDBJ whole genome shotgun (WGS) entry which is preliminary data.</text>
</comment>
<dbReference type="InterPro" id="IPR023393">
    <property type="entry name" value="START-like_dom_sf"/>
</dbReference>
<dbReference type="InterPro" id="IPR051213">
    <property type="entry name" value="START_lipid_transfer"/>
</dbReference>
<dbReference type="Gene3D" id="3.30.530.20">
    <property type="match status" value="2"/>
</dbReference>
<dbReference type="EMBL" id="LIAE01007960">
    <property type="protein sequence ID" value="PAV76096.1"/>
    <property type="molecule type" value="Genomic_DNA"/>
</dbReference>
<reference evidence="3 4" key="1">
    <citation type="journal article" date="2017" name="Curr. Biol.">
        <title>Genome architecture and evolution of a unichromosomal asexual nematode.</title>
        <authorList>
            <person name="Fradin H."/>
            <person name="Zegar C."/>
            <person name="Gutwein M."/>
            <person name="Lucas J."/>
            <person name="Kovtun M."/>
            <person name="Corcoran D."/>
            <person name="Baugh L.R."/>
            <person name="Kiontke K."/>
            <person name="Gunsalus K."/>
            <person name="Fitch D.H."/>
            <person name="Piano F."/>
        </authorList>
    </citation>
    <scope>NUCLEOTIDE SEQUENCE [LARGE SCALE GENOMIC DNA]</scope>
    <source>
        <strain evidence="3">PF1309</strain>
    </source>
</reference>
<gene>
    <name evidence="3" type="ORF">WR25_21564</name>
</gene>
<accession>A0A2A2KQ20</accession>
<sequence length="171" mass="19984">MRVQGIARVLEDSDYLQVKSTCLDHQDWVQVYTKKEISIWSQLLPNSCYNMIKASAIYKDIPPDIVFDVLQDSEYRSKWDKYMTKQDYPPNKNHVRGNVILSGYYIRAKGDGSEVFYVSHVDPRGKLPTWFVNRIDMPRIDLKKCERSEERQEIVDESKAAPGKESDNEED</sequence>
<dbReference type="GO" id="GO:0005737">
    <property type="term" value="C:cytoplasm"/>
    <property type="evidence" value="ECO:0007669"/>
    <property type="project" value="UniProtKB-ARBA"/>
</dbReference>
<feature type="domain" description="START" evidence="2">
    <location>
        <begin position="88"/>
        <end position="133"/>
    </location>
</feature>
<protein>
    <recommendedName>
        <fullName evidence="2">START domain-containing protein</fullName>
    </recommendedName>
</protein>
<dbReference type="OrthoDB" id="5403181at2759"/>
<proteinExistence type="predicted"/>
<evidence type="ECO:0000256" key="1">
    <source>
        <dbReference type="SAM" id="MobiDB-lite"/>
    </source>
</evidence>
<dbReference type="PROSITE" id="PS50848">
    <property type="entry name" value="START"/>
    <property type="match status" value="2"/>
</dbReference>
<evidence type="ECO:0000259" key="2">
    <source>
        <dbReference type="PROSITE" id="PS50848"/>
    </source>
</evidence>
<organism evidence="3 4">
    <name type="scientific">Diploscapter pachys</name>
    <dbReference type="NCBI Taxonomy" id="2018661"/>
    <lineage>
        <taxon>Eukaryota</taxon>
        <taxon>Metazoa</taxon>
        <taxon>Ecdysozoa</taxon>
        <taxon>Nematoda</taxon>
        <taxon>Chromadorea</taxon>
        <taxon>Rhabditida</taxon>
        <taxon>Rhabditina</taxon>
        <taxon>Rhabditomorpha</taxon>
        <taxon>Rhabditoidea</taxon>
        <taxon>Rhabditidae</taxon>
        <taxon>Diploscapter</taxon>
    </lineage>
</organism>
<dbReference type="STRING" id="2018661.A0A2A2KQ20"/>
<name>A0A2A2KQ20_9BILA</name>
<dbReference type="Pfam" id="PF01852">
    <property type="entry name" value="START"/>
    <property type="match status" value="1"/>
</dbReference>
<dbReference type="InterPro" id="IPR002913">
    <property type="entry name" value="START_lipid-bd_dom"/>
</dbReference>